<accession>A0AAD7J9T5</accession>
<dbReference type="Proteomes" id="UP001215598">
    <property type="component" value="Unassembled WGS sequence"/>
</dbReference>
<evidence type="ECO:0000313" key="1">
    <source>
        <dbReference type="EMBL" id="KAJ7759968.1"/>
    </source>
</evidence>
<comment type="caution">
    <text evidence="1">The sequence shown here is derived from an EMBL/GenBank/DDBJ whole genome shotgun (WGS) entry which is preliminary data.</text>
</comment>
<name>A0AAD7J9T5_9AGAR</name>
<gene>
    <name evidence="1" type="ORF">B0H16DRAFT_1456682</name>
</gene>
<dbReference type="AlphaFoldDB" id="A0AAD7J9T5"/>
<protein>
    <submittedName>
        <fullName evidence="1">Uncharacterized protein</fullName>
    </submittedName>
</protein>
<reference evidence="1" key="1">
    <citation type="submission" date="2023-03" db="EMBL/GenBank/DDBJ databases">
        <title>Massive genome expansion in bonnet fungi (Mycena s.s.) driven by repeated elements and novel gene families across ecological guilds.</title>
        <authorList>
            <consortium name="Lawrence Berkeley National Laboratory"/>
            <person name="Harder C.B."/>
            <person name="Miyauchi S."/>
            <person name="Viragh M."/>
            <person name="Kuo A."/>
            <person name="Thoen E."/>
            <person name="Andreopoulos B."/>
            <person name="Lu D."/>
            <person name="Skrede I."/>
            <person name="Drula E."/>
            <person name="Henrissat B."/>
            <person name="Morin E."/>
            <person name="Kohler A."/>
            <person name="Barry K."/>
            <person name="LaButti K."/>
            <person name="Morin E."/>
            <person name="Salamov A."/>
            <person name="Lipzen A."/>
            <person name="Mereny Z."/>
            <person name="Hegedus B."/>
            <person name="Baldrian P."/>
            <person name="Stursova M."/>
            <person name="Weitz H."/>
            <person name="Taylor A."/>
            <person name="Grigoriev I.V."/>
            <person name="Nagy L.G."/>
            <person name="Martin F."/>
            <person name="Kauserud H."/>
        </authorList>
    </citation>
    <scope>NUCLEOTIDE SEQUENCE</scope>
    <source>
        <strain evidence="1">CBHHK182m</strain>
    </source>
</reference>
<evidence type="ECO:0000313" key="2">
    <source>
        <dbReference type="Proteomes" id="UP001215598"/>
    </source>
</evidence>
<dbReference type="EMBL" id="JARKIB010000038">
    <property type="protein sequence ID" value="KAJ7759968.1"/>
    <property type="molecule type" value="Genomic_DNA"/>
</dbReference>
<proteinExistence type="predicted"/>
<keyword evidence="2" id="KW-1185">Reference proteome</keyword>
<sequence length="221" mass="23924">MFPIRFSRAELGLGAEYPSEGAQTGPSTRQNICAELNIYGASEMALLVRVQPAPEPNAAFSFGVQFNIFQLISPAGENMPEITFVAKRFFQFYECGALNEVDLDLSLAVTDIWLTTELLTEEESLNDGITGTEARQPGVIGKNFLDLLTTTLDEMAPPAGPLILKPGGRLDCQWKWKRATYAYDVQSLSVSLSVSGPLVDVPRLPSLNWMGGYSAAGVGVA</sequence>
<organism evidence="1 2">
    <name type="scientific">Mycena metata</name>
    <dbReference type="NCBI Taxonomy" id="1033252"/>
    <lineage>
        <taxon>Eukaryota</taxon>
        <taxon>Fungi</taxon>
        <taxon>Dikarya</taxon>
        <taxon>Basidiomycota</taxon>
        <taxon>Agaricomycotina</taxon>
        <taxon>Agaricomycetes</taxon>
        <taxon>Agaricomycetidae</taxon>
        <taxon>Agaricales</taxon>
        <taxon>Marasmiineae</taxon>
        <taxon>Mycenaceae</taxon>
        <taxon>Mycena</taxon>
    </lineage>
</organism>